<proteinExistence type="inferred from homology"/>
<feature type="signal peptide" evidence="12">
    <location>
        <begin position="1"/>
        <end position="25"/>
    </location>
</feature>
<dbReference type="InterPro" id="IPR036942">
    <property type="entry name" value="Beta-barrel_TonB_sf"/>
</dbReference>
<evidence type="ECO:0000256" key="10">
    <source>
        <dbReference type="PROSITE-ProRule" id="PRU01360"/>
    </source>
</evidence>
<dbReference type="InterPro" id="IPR037066">
    <property type="entry name" value="Plug_dom_sf"/>
</dbReference>
<feature type="chain" id="PRO_5041378825" evidence="12">
    <location>
        <begin position="26"/>
        <end position="621"/>
    </location>
</feature>
<dbReference type="PANTHER" id="PTHR30069">
    <property type="entry name" value="TONB-DEPENDENT OUTER MEMBRANE RECEPTOR"/>
    <property type="match status" value="1"/>
</dbReference>
<dbReference type="Gene3D" id="2.170.130.10">
    <property type="entry name" value="TonB-dependent receptor, plug domain"/>
    <property type="match status" value="1"/>
</dbReference>
<keyword evidence="9 10" id="KW-0998">Cell outer membrane</keyword>
<feature type="domain" description="TonB-dependent receptor-like beta-barrel" evidence="13">
    <location>
        <begin position="178"/>
        <end position="595"/>
    </location>
</feature>
<dbReference type="EMBL" id="CP120682">
    <property type="protein sequence ID" value="WKN37218.1"/>
    <property type="molecule type" value="Genomic_DNA"/>
</dbReference>
<sequence>MRFKVFSVRIGGLLLTLLLSLPLLAQERDTSTVELDPVVITGTRLEQQKSKVPGSISVVTREAIEQSGHTNILPVLASQVPGLFLNARGVIGYGIGPNSGGTISIRGISGTPNSRVLVLIDGQPQFMGIFGHPIADAYTSTDIERVEVLKGAASLLYGSNAMGGAINIITRQAEEGLNGSTQLAYGSFNSSKYNGTISYKKGDLEAMVALNSEQTDGFREDGKDEFENTTGYLKVGYQLNESWVATVDGQLANAIYYQPGTVEVPLENDRRKYLRGRAALSLENTFDKVQGAFKVFYNAGKHEFTDGFRSTDVNQGFTLYQNLTLLPDNIITVGVDYKNFGGKAENDSLPPPAKVGFDKKQRINEVDFYALVEHTFWDKLTLEGGIRFIQNSQYGGNTTPAVGLAYQATESTTLKASAAKAFRSPAIVDLFLFPPANEDLKPEEVWNYEVGLMQTLMDKKVSLELSAFISEGDNLIQEVPSATPGPPQRRNTGAFSNQGVDFQAKYFFNTDLDMMLNYSFLDVSETVLYAPRHTLGVVANYDFYRFGLQLDVQQLADLSISLSPEVPAESYTLANARFRWNVTDWMHLFVEGNNLLDQTYQVELGYPMPGINVLGGFHYQF</sequence>
<evidence type="ECO:0000256" key="12">
    <source>
        <dbReference type="SAM" id="SignalP"/>
    </source>
</evidence>
<evidence type="ECO:0000256" key="6">
    <source>
        <dbReference type="ARBA" id="ARBA00023077"/>
    </source>
</evidence>
<comment type="subcellular location">
    <subcellularLocation>
        <location evidence="1 10">Cell outer membrane</location>
        <topology evidence="1 10">Multi-pass membrane protein</topology>
    </subcellularLocation>
</comment>
<evidence type="ECO:0000256" key="9">
    <source>
        <dbReference type="ARBA" id="ARBA00023237"/>
    </source>
</evidence>
<keyword evidence="5 12" id="KW-0732">Signal</keyword>
<evidence type="ECO:0000256" key="11">
    <source>
        <dbReference type="RuleBase" id="RU003357"/>
    </source>
</evidence>
<dbReference type="GO" id="GO:0044718">
    <property type="term" value="P:siderophore transmembrane transport"/>
    <property type="evidence" value="ECO:0007669"/>
    <property type="project" value="TreeGrafter"/>
</dbReference>
<evidence type="ECO:0000313" key="15">
    <source>
        <dbReference type="EMBL" id="WKN37218.1"/>
    </source>
</evidence>
<evidence type="ECO:0000256" key="4">
    <source>
        <dbReference type="ARBA" id="ARBA00022692"/>
    </source>
</evidence>
<name>A0AA49GPM9_9BACT</name>
<dbReference type="Pfam" id="PF07715">
    <property type="entry name" value="Plug"/>
    <property type="match status" value="1"/>
</dbReference>
<dbReference type="SUPFAM" id="SSF56935">
    <property type="entry name" value="Porins"/>
    <property type="match status" value="1"/>
</dbReference>
<keyword evidence="6 11" id="KW-0798">TonB box</keyword>
<evidence type="ECO:0000256" key="2">
    <source>
        <dbReference type="ARBA" id="ARBA00022448"/>
    </source>
</evidence>
<dbReference type="AlphaFoldDB" id="A0AA49GPM9"/>
<reference evidence="15" key="1">
    <citation type="journal article" date="2023" name="Comput. Struct. Biotechnol. J.">
        <title>Discovery of a novel marine Bacteroidetes with a rich repertoire of carbohydrate-active enzymes.</title>
        <authorList>
            <person name="Chen B."/>
            <person name="Liu G."/>
            <person name="Chen Q."/>
            <person name="Wang H."/>
            <person name="Liu L."/>
            <person name="Tang K."/>
        </authorList>
    </citation>
    <scope>NUCLEOTIDE SEQUENCE</scope>
    <source>
        <strain evidence="15">TK19036</strain>
    </source>
</reference>
<dbReference type="Pfam" id="PF00593">
    <property type="entry name" value="TonB_dep_Rec_b-barrel"/>
    <property type="match status" value="1"/>
</dbReference>
<reference evidence="15" key="2">
    <citation type="journal article" date="2024" name="Antonie Van Leeuwenhoek">
        <title>Roseihalotalea indica gen. nov., sp. nov., a halophilic Bacteroidetes from mesopelagic Southwest Indian Ocean with higher carbohydrate metabolic potential.</title>
        <authorList>
            <person name="Chen B."/>
            <person name="Zhang M."/>
            <person name="Lin D."/>
            <person name="Ye J."/>
            <person name="Tang K."/>
        </authorList>
    </citation>
    <scope>NUCLEOTIDE SEQUENCE</scope>
    <source>
        <strain evidence="15">TK19036</strain>
    </source>
</reference>
<evidence type="ECO:0000256" key="5">
    <source>
        <dbReference type="ARBA" id="ARBA00022729"/>
    </source>
</evidence>
<keyword evidence="4 10" id="KW-0812">Transmembrane</keyword>
<feature type="domain" description="TonB-dependent receptor plug" evidence="14">
    <location>
        <begin position="49"/>
        <end position="165"/>
    </location>
</feature>
<evidence type="ECO:0000256" key="7">
    <source>
        <dbReference type="ARBA" id="ARBA00023136"/>
    </source>
</evidence>
<dbReference type="GO" id="GO:0015344">
    <property type="term" value="F:siderophore uptake transmembrane transporter activity"/>
    <property type="evidence" value="ECO:0007669"/>
    <property type="project" value="TreeGrafter"/>
</dbReference>
<dbReference type="Gene3D" id="2.40.170.20">
    <property type="entry name" value="TonB-dependent receptor, beta-barrel domain"/>
    <property type="match status" value="1"/>
</dbReference>
<comment type="similarity">
    <text evidence="10 11">Belongs to the TonB-dependent receptor family.</text>
</comment>
<protein>
    <submittedName>
        <fullName evidence="15">TonB-dependent receptor</fullName>
    </submittedName>
</protein>
<keyword evidence="8 15" id="KW-0675">Receptor</keyword>
<evidence type="ECO:0000256" key="8">
    <source>
        <dbReference type="ARBA" id="ARBA00023170"/>
    </source>
</evidence>
<evidence type="ECO:0000256" key="3">
    <source>
        <dbReference type="ARBA" id="ARBA00022452"/>
    </source>
</evidence>
<evidence type="ECO:0000256" key="1">
    <source>
        <dbReference type="ARBA" id="ARBA00004571"/>
    </source>
</evidence>
<dbReference type="PANTHER" id="PTHR30069:SF29">
    <property type="entry name" value="HEMOGLOBIN AND HEMOGLOBIN-HAPTOGLOBIN-BINDING PROTEIN 1-RELATED"/>
    <property type="match status" value="1"/>
</dbReference>
<dbReference type="CDD" id="cd01347">
    <property type="entry name" value="ligand_gated_channel"/>
    <property type="match status" value="1"/>
</dbReference>
<dbReference type="InterPro" id="IPR000531">
    <property type="entry name" value="Beta-barrel_TonB"/>
</dbReference>
<keyword evidence="3 10" id="KW-1134">Transmembrane beta strand</keyword>
<dbReference type="GO" id="GO:0009279">
    <property type="term" value="C:cell outer membrane"/>
    <property type="evidence" value="ECO:0007669"/>
    <property type="project" value="UniProtKB-SubCell"/>
</dbReference>
<gene>
    <name evidence="15" type="ORF">K4G66_00660</name>
</gene>
<dbReference type="InterPro" id="IPR039426">
    <property type="entry name" value="TonB-dep_rcpt-like"/>
</dbReference>
<evidence type="ECO:0000259" key="14">
    <source>
        <dbReference type="Pfam" id="PF07715"/>
    </source>
</evidence>
<keyword evidence="2 10" id="KW-0813">Transport</keyword>
<dbReference type="InterPro" id="IPR012910">
    <property type="entry name" value="Plug_dom"/>
</dbReference>
<organism evidence="15">
    <name type="scientific">Roseihalotalea indica</name>
    <dbReference type="NCBI Taxonomy" id="2867963"/>
    <lineage>
        <taxon>Bacteria</taxon>
        <taxon>Pseudomonadati</taxon>
        <taxon>Bacteroidota</taxon>
        <taxon>Cytophagia</taxon>
        <taxon>Cytophagales</taxon>
        <taxon>Catalimonadaceae</taxon>
        <taxon>Roseihalotalea</taxon>
    </lineage>
</organism>
<dbReference type="PROSITE" id="PS52016">
    <property type="entry name" value="TONB_DEPENDENT_REC_3"/>
    <property type="match status" value="1"/>
</dbReference>
<accession>A0AA49GPM9</accession>
<keyword evidence="7 10" id="KW-0472">Membrane</keyword>
<evidence type="ECO:0000259" key="13">
    <source>
        <dbReference type="Pfam" id="PF00593"/>
    </source>
</evidence>